<dbReference type="GO" id="GO:0004519">
    <property type="term" value="F:endonuclease activity"/>
    <property type="evidence" value="ECO:0007669"/>
    <property type="project" value="InterPro"/>
</dbReference>
<accession>A0A0H3ZYK2</accession>
<dbReference type="Pfam" id="PF20454">
    <property type="entry name" value="GpA_nuclease"/>
    <property type="match status" value="1"/>
</dbReference>
<dbReference type="PANTHER" id="PTHR34413:SF2">
    <property type="entry name" value="PROPHAGE TAIL FIBER ASSEMBLY PROTEIN HOMOLOG TFAE-RELATED"/>
    <property type="match status" value="1"/>
</dbReference>
<evidence type="ECO:0000313" key="3">
    <source>
        <dbReference type="EMBL" id="AKN39662.1"/>
    </source>
</evidence>
<dbReference type="InterPro" id="IPR046454">
    <property type="entry name" value="GpA_endonuclease"/>
</dbReference>
<feature type="domain" description="Terminase large subunit GpA endonuclease" evidence="2">
    <location>
        <begin position="254"/>
        <end position="535"/>
    </location>
</feature>
<dbReference type="AlphaFoldDB" id="A0A0H3ZYK2"/>
<dbReference type="EMBL" id="KP795655">
    <property type="protein sequence ID" value="AKN39662.1"/>
    <property type="molecule type" value="Genomic_DNA"/>
</dbReference>
<organism evidence="3">
    <name type="scientific">Vibrio sp. 1F_97</name>
    <dbReference type="NCBI Taxonomy" id="1652827"/>
    <lineage>
        <taxon>Bacteria</taxon>
        <taxon>Pseudomonadati</taxon>
        <taxon>Pseudomonadota</taxon>
        <taxon>Gammaproteobacteria</taxon>
        <taxon>Vibrionales</taxon>
        <taxon>Vibrionaceae</taxon>
        <taxon>Vibrio</taxon>
    </lineage>
</organism>
<reference evidence="3" key="1">
    <citation type="journal article" date="2015" name="MBio">
        <title>Eco-Evolutionary Dynamics of Episomes among Ecologically Cohesive Bacterial Populations.</title>
        <authorList>
            <person name="Xue H."/>
            <person name="Cordero O.X."/>
            <person name="Camas F.M."/>
            <person name="Trimble W."/>
            <person name="Meyer F."/>
            <person name="Guglielmini J."/>
            <person name="Rocha E.P."/>
            <person name="Polz M.F."/>
        </authorList>
    </citation>
    <scope>NUCLEOTIDE SEQUENCE</scope>
    <source>
        <strain evidence="3">1F_97</strain>
    </source>
</reference>
<dbReference type="PANTHER" id="PTHR34413">
    <property type="entry name" value="PROPHAGE TAIL FIBER ASSEMBLY PROTEIN HOMOLOG TFAE-RELATED-RELATED"/>
    <property type="match status" value="1"/>
</dbReference>
<evidence type="ECO:0000259" key="1">
    <source>
        <dbReference type="Pfam" id="PF05876"/>
    </source>
</evidence>
<protein>
    <submittedName>
        <fullName evidence="3">Phage terminase, large subunit</fullName>
    </submittedName>
</protein>
<dbReference type="Pfam" id="PF05876">
    <property type="entry name" value="GpA_ATPase"/>
    <property type="match status" value="1"/>
</dbReference>
<dbReference type="GO" id="GO:0016887">
    <property type="term" value="F:ATP hydrolysis activity"/>
    <property type="evidence" value="ECO:0007669"/>
    <property type="project" value="InterPro"/>
</dbReference>
<proteinExistence type="predicted"/>
<name>A0A0H3ZYK2_9VIBR</name>
<sequence length="567" mass="63900">MVVAALLYLAEHKKRSAVIYQPVDDESDAFVVDEVDPAIAEMPVIQRVFPDWNVKSEHNKVSKKVMIGSILDFRGATSPGNFRRLTKQVVVGDEVNAWPLEVGKGGKGEGNPIKLALKRLKGASFPKAIFGTTPTVVGHSHISNILEDCDLTFRFYLPCPHCGTEQVLEFGERDGEIKEYGLLWDDTLETIEKKARTAHYKCSNVGDCGQSFNYSDLTKMEQEGRWMAEDFTWTKDGIHFFSENGFRTQPPRNVGIEINAIYSLNLDGWGEIVDEWLRARGKPENERTFINTVLGQDYEDKNGEKLDFEVLKERREVYNAPVPDGAVYLTGGIDSQRNRYECYTWGWGPNDEKWLINKTICMGDYDKESTLEMVDKVINQTYKKANGAEMTVARWCWDTGGIDPDIVNKRSKKHGLFRVIPIKGASTYGKQIASFPLKRNKNGVYHTEIGTDTAKDLLYLQMEKSPQAKDQPMDGVMHLPLNDEVCDEVVCQQLASERLVEKLVNGKRVLRWDNEGRRNEALDCLVYALAALRISTSRFGINLSELSEPQSSSKDEIDIEALGAASG</sequence>
<evidence type="ECO:0000259" key="2">
    <source>
        <dbReference type="Pfam" id="PF20454"/>
    </source>
</evidence>
<dbReference type="InterPro" id="IPR051220">
    <property type="entry name" value="TFA_Chaperone"/>
</dbReference>
<dbReference type="InterPro" id="IPR046453">
    <property type="entry name" value="GpA_ATPase"/>
</dbReference>
<feature type="domain" description="Phage terminase large subunit GpA ATPase" evidence="1">
    <location>
        <begin position="3"/>
        <end position="226"/>
    </location>
</feature>